<evidence type="ECO:0008006" key="4">
    <source>
        <dbReference type="Google" id="ProtNLM"/>
    </source>
</evidence>
<comment type="caution">
    <text evidence="2">The sequence shown here is derived from an EMBL/GenBank/DDBJ whole genome shotgun (WGS) entry which is preliminary data.</text>
</comment>
<reference evidence="2 3" key="1">
    <citation type="submission" date="2018-11" db="EMBL/GenBank/DDBJ databases">
        <title>Flavobacterium sp. nov., YIM 102796 draft genome.</title>
        <authorList>
            <person name="Li G."/>
            <person name="Jiang Y."/>
        </authorList>
    </citation>
    <scope>NUCLEOTIDE SEQUENCE [LARGE SCALE GENOMIC DNA]</scope>
    <source>
        <strain evidence="2 3">YIM 102796</strain>
    </source>
</reference>
<protein>
    <recommendedName>
        <fullName evidence="4">Glycine zipper family protein</fullName>
    </recommendedName>
</protein>
<evidence type="ECO:0000313" key="3">
    <source>
        <dbReference type="Proteomes" id="UP000268372"/>
    </source>
</evidence>
<feature type="transmembrane region" description="Helical" evidence="1">
    <location>
        <begin position="92"/>
        <end position="111"/>
    </location>
</feature>
<dbReference type="EMBL" id="RQTJ01000014">
    <property type="protein sequence ID" value="RRA94820.1"/>
    <property type="molecule type" value="Genomic_DNA"/>
</dbReference>
<evidence type="ECO:0000313" key="2">
    <source>
        <dbReference type="EMBL" id="RRA94820.1"/>
    </source>
</evidence>
<dbReference type="Proteomes" id="UP000268372">
    <property type="component" value="Unassembled WGS sequence"/>
</dbReference>
<name>A0A3P1B0X4_9FLAO</name>
<feature type="transmembrane region" description="Helical" evidence="1">
    <location>
        <begin position="117"/>
        <end position="138"/>
    </location>
</feature>
<accession>A0A3P1B0X4</accession>
<sequence length="155" mass="17343">MTIIKLRGVKNLASDIRLNQLYNQFEVLLSELRKRALPDTIAETINKEVEEINTSNSLTTNDLRKVIKKKQTAILRLIEKDLKLVPKNYYRTLWLALGMTVFGIPIGILAGTLLGNFGLFAIGLPVGVAFGVTVGSIMDKNAVKENRQLNVEIKY</sequence>
<keyword evidence="1" id="KW-0812">Transmembrane</keyword>
<keyword evidence="1" id="KW-1133">Transmembrane helix</keyword>
<dbReference type="OrthoDB" id="769130at2"/>
<keyword evidence="3" id="KW-1185">Reference proteome</keyword>
<organism evidence="2 3">
    <name type="scientific">Paenimyroides viscosum</name>
    <dbReference type="NCBI Taxonomy" id="2488729"/>
    <lineage>
        <taxon>Bacteria</taxon>
        <taxon>Pseudomonadati</taxon>
        <taxon>Bacteroidota</taxon>
        <taxon>Flavobacteriia</taxon>
        <taxon>Flavobacteriales</taxon>
        <taxon>Flavobacteriaceae</taxon>
        <taxon>Paenimyroides</taxon>
    </lineage>
</organism>
<proteinExistence type="predicted"/>
<evidence type="ECO:0000256" key="1">
    <source>
        <dbReference type="SAM" id="Phobius"/>
    </source>
</evidence>
<dbReference type="AlphaFoldDB" id="A0A3P1B0X4"/>
<keyword evidence="1" id="KW-0472">Membrane</keyword>
<dbReference type="RefSeq" id="WP_124899409.1">
    <property type="nucleotide sequence ID" value="NZ_RQTJ01000014.1"/>
</dbReference>
<gene>
    <name evidence="2" type="ORF">EG242_08215</name>
</gene>